<proteinExistence type="predicted"/>
<feature type="region of interest" description="Disordered" evidence="1">
    <location>
        <begin position="242"/>
        <end position="296"/>
    </location>
</feature>
<evidence type="ECO:0000313" key="3">
    <source>
        <dbReference type="EMBL" id="RUQ27735.1"/>
    </source>
</evidence>
<dbReference type="InterPro" id="IPR048862">
    <property type="entry name" value="SPOCS_spoVID_N"/>
</dbReference>
<organism evidence="3 4">
    <name type="scientific">Peribacillus cavernae</name>
    <dbReference type="NCBI Taxonomy" id="1674310"/>
    <lineage>
        <taxon>Bacteria</taxon>
        <taxon>Bacillati</taxon>
        <taxon>Bacillota</taxon>
        <taxon>Bacilli</taxon>
        <taxon>Bacillales</taxon>
        <taxon>Bacillaceae</taxon>
        <taxon>Peribacillus</taxon>
    </lineage>
</organism>
<dbReference type="CDD" id="cd00118">
    <property type="entry name" value="LysM"/>
    <property type="match status" value="1"/>
</dbReference>
<evidence type="ECO:0000259" key="2">
    <source>
        <dbReference type="PROSITE" id="PS51782"/>
    </source>
</evidence>
<gene>
    <name evidence="3" type="primary">spoVID</name>
    <name evidence="3" type="ORF">ELQ35_14445</name>
</gene>
<dbReference type="SMART" id="SM00257">
    <property type="entry name" value="LysM"/>
    <property type="match status" value="1"/>
</dbReference>
<dbReference type="Proteomes" id="UP000267430">
    <property type="component" value="Unassembled WGS sequence"/>
</dbReference>
<evidence type="ECO:0000313" key="4">
    <source>
        <dbReference type="Proteomes" id="UP000267430"/>
    </source>
</evidence>
<protein>
    <submittedName>
        <fullName evidence="3">Stage VI sporulation protein D</fullName>
    </submittedName>
</protein>
<feature type="domain" description="LysM" evidence="2">
    <location>
        <begin position="497"/>
        <end position="541"/>
    </location>
</feature>
<name>A0A433HHP1_9BACI</name>
<feature type="compositionally biased region" description="Polar residues" evidence="1">
    <location>
        <begin position="452"/>
        <end position="464"/>
    </location>
</feature>
<accession>A0A433HHP1</accession>
<reference evidence="3 4" key="1">
    <citation type="submission" date="2018-12" db="EMBL/GenBank/DDBJ databases">
        <title>Bacillus chawlae sp. nov., Bacillus glennii sp. nov., and Bacillus saganii sp. nov. Isolated from the Vehicle Assembly Building at Kennedy Space Center where the Viking Spacecraft were Assembled.</title>
        <authorList>
            <person name="Seuylemezian A."/>
            <person name="Vaishampayan P."/>
        </authorList>
    </citation>
    <scope>NUCLEOTIDE SEQUENCE [LARGE SCALE GENOMIC DNA]</scope>
    <source>
        <strain evidence="3 4">L5</strain>
    </source>
</reference>
<dbReference type="OrthoDB" id="2966368at2"/>
<keyword evidence="4" id="KW-1185">Reference proteome</keyword>
<dbReference type="Pfam" id="PF20918">
    <property type="entry name" value="SPOCS_spoVID-N"/>
    <property type="match status" value="1"/>
</dbReference>
<dbReference type="PROSITE" id="PS51782">
    <property type="entry name" value="LYSM"/>
    <property type="match status" value="1"/>
</dbReference>
<comment type="caution">
    <text evidence="3">The sequence shown here is derived from an EMBL/GenBank/DDBJ whole genome shotgun (WGS) entry which is preliminary data.</text>
</comment>
<dbReference type="EMBL" id="RYZZ01000020">
    <property type="protein sequence ID" value="RUQ27735.1"/>
    <property type="molecule type" value="Genomic_DNA"/>
</dbReference>
<evidence type="ECO:0000256" key="1">
    <source>
        <dbReference type="SAM" id="MobiDB-lite"/>
    </source>
</evidence>
<feature type="compositionally biased region" description="Basic and acidic residues" evidence="1">
    <location>
        <begin position="250"/>
        <end position="259"/>
    </location>
</feature>
<feature type="compositionally biased region" description="Basic and acidic residues" evidence="1">
    <location>
        <begin position="315"/>
        <end position="330"/>
    </location>
</feature>
<dbReference type="AlphaFoldDB" id="A0A433HHP1"/>
<feature type="region of interest" description="Disordered" evidence="1">
    <location>
        <begin position="445"/>
        <end position="479"/>
    </location>
</feature>
<dbReference type="SUPFAM" id="SSF54106">
    <property type="entry name" value="LysM domain"/>
    <property type="match status" value="1"/>
</dbReference>
<feature type="region of interest" description="Disordered" evidence="1">
    <location>
        <begin position="315"/>
        <end position="431"/>
    </location>
</feature>
<dbReference type="InterPro" id="IPR018392">
    <property type="entry name" value="LysM"/>
</dbReference>
<sequence>MFFSKGGGVVLSKENQSYLRFSLEESIWFQKGQEVAELYSISLEPNVTIQENDQYVVIKGTLDLSGEYKEEERNGESEIKNYIQNYHPKTIQEVDRGEDGLNEFFHRFPVDITIPYNRINSLQDVDVEIQTFDYVLPEKNCLKLQADLLITGIYREKQAETAEHEEENDLEYEYKQSEEYSYENYVGEYPRHEDHVPHRFEYEESLADSDAELISRQEEPVGESAAPEDLESGREYLQVDEPYQAGIERPASKESPAGERDDEELYSPFFAEAKKFPEEEREEETEPTLVSKQPEIPVFEIPLEPLYQELKTKMPEWQKEPETAHPKADTKPGSFYIEEDPESGAAKVVQEEQKPDEIDREPVQAEHQPVKEEPIYDPVQAGQEAVQEEPIQVSNRTEQEAVQEKPVHNSSWAEQKPIKEEPVQASVQAEQEQIQDDYSPILNLVKKVDRPSVQNKSRKGNSSANKEKERPDEKDDEQLSLMDFFGRKQEEELTKVKVCIVQHGDTLTTLAERYEVNVQSLLIRNGFDQSHDVFEGQVLYIPKAMSFK</sequence>
<dbReference type="Pfam" id="PF01476">
    <property type="entry name" value="LysM"/>
    <property type="match status" value="1"/>
</dbReference>
<dbReference type="NCBIfam" id="TIGR02907">
    <property type="entry name" value="spore_VI_D"/>
    <property type="match status" value="1"/>
</dbReference>
<dbReference type="InterPro" id="IPR014256">
    <property type="entry name" value="Spore_VI_D"/>
</dbReference>
<dbReference type="InterPro" id="IPR036779">
    <property type="entry name" value="LysM_dom_sf"/>
</dbReference>
<feature type="compositionally biased region" description="Basic and acidic residues" evidence="1">
    <location>
        <begin position="397"/>
        <end position="407"/>
    </location>
</feature>
<dbReference type="Gene3D" id="3.10.350.10">
    <property type="entry name" value="LysM domain"/>
    <property type="match status" value="1"/>
</dbReference>
<feature type="compositionally biased region" description="Basic and acidic residues" evidence="1">
    <location>
        <begin position="349"/>
        <end position="374"/>
    </location>
</feature>